<comment type="caution">
    <text evidence="1">The sequence shown here is derived from an EMBL/GenBank/DDBJ whole genome shotgun (WGS) entry which is preliminary data.</text>
</comment>
<proteinExistence type="predicted"/>
<keyword evidence="2" id="KW-1185">Reference proteome</keyword>
<gene>
    <name evidence="1" type="ORF">H5410_036880</name>
</gene>
<dbReference type="AlphaFoldDB" id="A0A9J5Y7V7"/>
<protein>
    <submittedName>
        <fullName evidence="1">Uncharacterized protein</fullName>
    </submittedName>
</protein>
<name>A0A9J5Y7V7_SOLCO</name>
<dbReference type="OrthoDB" id="10396720at2759"/>
<sequence>MYRYRYTGIKLWYRSVPCTGSRCPVPSRILPDRNEPEWYRNGTGTVPDRYRYNPVRCPALVSMCWVDYTYWMGRFYLGVNIYVLYDGASNFHCFMAHVHLDNSNYIIIGIQVRV</sequence>
<dbReference type="Proteomes" id="UP000824120">
    <property type="component" value="Chromosome 7"/>
</dbReference>
<evidence type="ECO:0000313" key="2">
    <source>
        <dbReference type="Proteomes" id="UP000824120"/>
    </source>
</evidence>
<dbReference type="EMBL" id="JACXVP010000007">
    <property type="protein sequence ID" value="KAG5595648.1"/>
    <property type="molecule type" value="Genomic_DNA"/>
</dbReference>
<organism evidence="1 2">
    <name type="scientific">Solanum commersonii</name>
    <name type="common">Commerson's wild potato</name>
    <name type="synonym">Commerson's nightshade</name>
    <dbReference type="NCBI Taxonomy" id="4109"/>
    <lineage>
        <taxon>Eukaryota</taxon>
        <taxon>Viridiplantae</taxon>
        <taxon>Streptophyta</taxon>
        <taxon>Embryophyta</taxon>
        <taxon>Tracheophyta</taxon>
        <taxon>Spermatophyta</taxon>
        <taxon>Magnoliopsida</taxon>
        <taxon>eudicotyledons</taxon>
        <taxon>Gunneridae</taxon>
        <taxon>Pentapetalae</taxon>
        <taxon>asterids</taxon>
        <taxon>lamiids</taxon>
        <taxon>Solanales</taxon>
        <taxon>Solanaceae</taxon>
        <taxon>Solanoideae</taxon>
        <taxon>Solaneae</taxon>
        <taxon>Solanum</taxon>
    </lineage>
</organism>
<evidence type="ECO:0000313" key="1">
    <source>
        <dbReference type="EMBL" id="KAG5595648.1"/>
    </source>
</evidence>
<accession>A0A9J5Y7V7</accession>
<reference evidence="1 2" key="1">
    <citation type="submission" date="2020-09" db="EMBL/GenBank/DDBJ databases">
        <title>De no assembly of potato wild relative species, Solanum commersonii.</title>
        <authorList>
            <person name="Cho K."/>
        </authorList>
    </citation>
    <scope>NUCLEOTIDE SEQUENCE [LARGE SCALE GENOMIC DNA]</scope>
    <source>
        <strain evidence="1">LZ3.2</strain>
        <tissue evidence="1">Leaf</tissue>
    </source>
</reference>